<accession>A0A7J7KFC1</accession>
<dbReference type="OrthoDB" id="61900at2759"/>
<dbReference type="GO" id="GO:0006412">
    <property type="term" value="P:translation"/>
    <property type="evidence" value="ECO:0007669"/>
    <property type="project" value="InterPro"/>
</dbReference>
<dbReference type="SUPFAM" id="SSF52080">
    <property type="entry name" value="Ribosomal proteins L15p and L18e"/>
    <property type="match status" value="1"/>
</dbReference>
<dbReference type="GO" id="GO:0003735">
    <property type="term" value="F:structural constituent of ribosome"/>
    <property type="evidence" value="ECO:0007669"/>
    <property type="project" value="InterPro"/>
</dbReference>
<evidence type="ECO:0000256" key="3">
    <source>
        <dbReference type="ARBA" id="ARBA00023274"/>
    </source>
</evidence>
<dbReference type="Gene3D" id="3.100.10.10">
    <property type="match status" value="1"/>
</dbReference>
<dbReference type="PANTHER" id="PTHR11721:SF3">
    <property type="entry name" value="LARGE RIBOSOMAL SUBUNIT PROTEIN UL15"/>
    <property type="match status" value="1"/>
</dbReference>
<dbReference type="AlphaFoldDB" id="A0A7J7KFC1"/>
<gene>
    <name evidence="8" type="ORF">EB796_004769</name>
</gene>
<comment type="caution">
    <text evidence="8">The sequence shown here is derived from an EMBL/GenBank/DDBJ whole genome shotgun (WGS) entry which is preliminary data.</text>
</comment>
<dbReference type="InterPro" id="IPR001196">
    <property type="entry name" value="Ribosomal_uL15_CS"/>
</dbReference>
<comment type="similarity">
    <text evidence="1 6">Belongs to the universal ribosomal protein uL15 family.</text>
</comment>
<reference evidence="8" key="1">
    <citation type="submission" date="2020-06" db="EMBL/GenBank/DDBJ databases">
        <title>Draft genome of Bugula neritina, a colonial animal packing powerful symbionts and potential medicines.</title>
        <authorList>
            <person name="Rayko M."/>
        </authorList>
    </citation>
    <scope>NUCLEOTIDE SEQUENCE [LARGE SCALE GENOMIC DNA]</scope>
    <source>
        <strain evidence="8">Kwan_BN1</strain>
    </source>
</reference>
<evidence type="ECO:0000313" key="9">
    <source>
        <dbReference type="Proteomes" id="UP000593567"/>
    </source>
</evidence>
<keyword evidence="3 6" id="KW-0687">Ribonucleoprotein</keyword>
<evidence type="ECO:0000256" key="2">
    <source>
        <dbReference type="ARBA" id="ARBA00022980"/>
    </source>
</evidence>
<dbReference type="Proteomes" id="UP000593567">
    <property type="component" value="Unassembled WGS sequence"/>
</dbReference>
<organism evidence="8 9">
    <name type="scientific">Bugula neritina</name>
    <name type="common">Brown bryozoan</name>
    <name type="synonym">Sertularia neritina</name>
    <dbReference type="NCBI Taxonomy" id="10212"/>
    <lineage>
        <taxon>Eukaryota</taxon>
        <taxon>Metazoa</taxon>
        <taxon>Spiralia</taxon>
        <taxon>Lophotrochozoa</taxon>
        <taxon>Bryozoa</taxon>
        <taxon>Gymnolaemata</taxon>
        <taxon>Cheilostomatida</taxon>
        <taxon>Flustrina</taxon>
        <taxon>Buguloidea</taxon>
        <taxon>Bugulidae</taxon>
        <taxon>Bugula</taxon>
    </lineage>
</organism>
<dbReference type="InterPro" id="IPR021131">
    <property type="entry name" value="Ribosomal_uL15/eL18"/>
</dbReference>
<evidence type="ECO:0000259" key="7">
    <source>
        <dbReference type="Pfam" id="PF00828"/>
    </source>
</evidence>
<dbReference type="PANTHER" id="PTHR11721">
    <property type="entry name" value="60S RIBOSOMAL PROTEIN L27A"/>
    <property type="match status" value="1"/>
</dbReference>
<keyword evidence="9" id="KW-1185">Reference proteome</keyword>
<name>A0A7J7KFC1_BUGNE</name>
<evidence type="ECO:0000256" key="1">
    <source>
        <dbReference type="ARBA" id="ARBA00007320"/>
    </source>
</evidence>
<evidence type="ECO:0000313" key="8">
    <source>
        <dbReference type="EMBL" id="KAF6036925.1"/>
    </source>
</evidence>
<keyword evidence="2 6" id="KW-0689">Ribosomal protein</keyword>
<dbReference type="EMBL" id="VXIV02000647">
    <property type="protein sequence ID" value="KAF6036925.1"/>
    <property type="molecule type" value="Genomic_DNA"/>
</dbReference>
<evidence type="ECO:0000256" key="6">
    <source>
        <dbReference type="RuleBase" id="RU003888"/>
    </source>
</evidence>
<proteinExistence type="inferred from homology"/>
<dbReference type="GO" id="GO:0022625">
    <property type="term" value="C:cytosolic large ribosomal subunit"/>
    <property type="evidence" value="ECO:0007669"/>
    <property type="project" value="TreeGrafter"/>
</dbReference>
<dbReference type="InterPro" id="IPR036227">
    <property type="entry name" value="Ribosomal_uL15/eL18_sf"/>
</dbReference>
<evidence type="ECO:0000256" key="4">
    <source>
        <dbReference type="ARBA" id="ARBA00035200"/>
    </source>
</evidence>
<dbReference type="PROSITE" id="PS00475">
    <property type="entry name" value="RIBOSOMAL_L15"/>
    <property type="match status" value="1"/>
</dbReference>
<dbReference type="FunFam" id="3.100.10.10:FF:000002">
    <property type="entry name" value="60S ribosomal protein L27a"/>
    <property type="match status" value="1"/>
</dbReference>
<sequence length="88" mass="9702">MRNFHVYAARSYCPTINIDKLWTLVPTETKDQLSKDKAPVIDCVRAGFYKVLGKGTLPSQPVIVKAKFFSRGAEEKIKSVGGACICVP</sequence>
<feature type="domain" description="Large ribosomal subunit protein uL15/eL18" evidence="7">
    <location>
        <begin position="15"/>
        <end position="85"/>
    </location>
</feature>
<protein>
    <recommendedName>
        <fullName evidence="4">Large ribosomal subunit protein uL15</fullName>
    </recommendedName>
    <alternativeName>
        <fullName evidence="5">60S ribosomal protein L27a</fullName>
    </alternativeName>
</protein>
<dbReference type="Pfam" id="PF00828">
    <property type="entry name" value="Ribosomal_L27A"/>
    <property type="match status" value="1"/>
</dbReference>
<evidence type="ECO:0000256" key="5">
    <source>
        <dbReference type="ARBA" id="ARBA00035527"/>
    </source>
</evidence>